<comment type="caution">
    <text evidence="1">The sequence shown here is derived from an EMBL/GenBank/DDBJ whole genome shotgun (WGS) entry which is preliminary data.</text>
</comment>
<evidence type="ECO:0000313" key="2">
    <source>
        <dbReference type="Proteomes" id="UP001231649"/>
    </source>
</evidence>
<accession>A0ACC2QI20</accession>
<reference evidence="1" key="1">
    <citation type="submission" date="2023-03" db="EMBL/GenBank/DDBJ databases">
        <title>Chromosome-level genomes of two armyworms, Mythimna separata and Mythimna loreyi, provide insights into the biosynthesis and reception of sex pheromones.</title>
        <authorList>
            <person name="Zhao H."/>
        </authorList>
    </citation>
    <scope>NUCLEOTIDE SEQUENCE</scope>
    <source>
        <strain evidence="1">BeijingLab</strain>
    </source>
</reference>
<name>A0ACC2QI20_9NEOP</name>
<evidence type="ECO:0000313" key="1">
    <source>
        <dbReference type="EMBL" id="KAJ8718240.1"/>
    </source>
</evidence>
<gene>
    <name evidence="1" type="ORF">PYW08_002477</name>
</gene>
<sequence>MRGFTLTLLCVVGAALAAPPQPPRAPRSLTDGADRWRNLIAEYSRTTGGAGGGWSGGGWLPPLVPIQVPLQADSSGRASVSVLVVPVPVPVAAPRAEPAQCALPVPQDNTAPPRTLAPTYSEPSGAVYHPGNNAPPFIPAPINNQPPLYNQVFNQRPTSNTVPPYNTLPSPQPSVFPSAPAVPSVLYDPAPPPRTSPPAPVDVPYESAPAPAPPRPPPRHPDEDERLARNAPNFPPVEDSRLLVEQFLAQVPEDPSLPPIVIDPVGVVSTDDYTVDELKEAGSSSHAQAPPELQTAAPEMRRLKCKRRRVEGGGGGSGEVERETRDPPPPPPRFERSLFLRARLTLPRAGYTESYSVWWDAASGASRVDFHGGATSTYRMMKRDGRVQSVQIRVDRTGETDVRRCVVSAPRRVTLAERALPALPDLQAFSFAGYVVRGTERAERWRHTLSGHSGELGGARGEALTFRHELLVTRSADNYTTTPHWYSVRVDSSVLGTDCDGYVHQFDEVEARHHDSSMFHLNIADACEQVEITNRMESVEPLREFTMLRRDPRHDVEVEQYKRKFGRVYADDVEEAVRKNILMQSSRHVASGNRQGASMELATNFLSDRLQVEQRVMLGVQEAPGQDPGAPFPHPRAELDALRGRLPRKFDWRERGAVTPVRNQWLCSSCWAFATVGAVEGALFVQSGRLVPLSEQVLVDCAQPYGGHGCKGTWPSSAYNYIQDQGLPALDEYTPYKGKELQCRAESVPAVTRISGHLNVTKDNVLALKVAIKKYGPTVVLIDGQATSFVNYKKGYYHDGRCKQNSHNHAVLAVGWMVHRGETYFILKNSWTTAWGEEGYVRMRASTNTCGVLRRPSVPRLRAEDVLRVPKTAPSAAAPNNT</sequence>
<organism evidence="1 2">
    <name type="scientific">Mythimna loreyi</name>
    <dbReference type="NCBI Taxonomy" id="667449"/>
    <lineage>
        <taxon>Eukaryota</taxon>
        <taxon>Metazoa</taxon>
        <taxon>Ecdysozoa</taxon>
        <taxon>Arthropoda</taxon>
        <taxon>Hexapoda</taxon>
        <taxon>Insecta</taxon>
        <taxon>Pterygota</taxon>
        <taxon>Neoptera</taxon>
        <taxon>Endopterygota</taxon>
        <taxon>Lepidoptera</taxon>
        <taxon>Glossata</taxon>
        <taxon>Ditrysia</taxon>
        <taxon>Noctuoidea</taxon>
        <taxon>Noctuidae</taxon>
        <taxon>Noctuinae</taxon>
        <taxon>Hadenini</taxon>
        <taxon>Mythimna</taxon>
    </lineage>
</organism>
<dbReference type="Proteomes" id="UP001231649">
    <property type="component" value="Chromosome 13"/>
</dbReference>
<keyword evidence="2" id="KW-1185">Reference proteome</keyword>
<dbReference type="EMBL" id="CM056789">
    <property type="protein sequence ID" value="KAJ8718240.1"/>
    <property type="molecule type" value="Genomic_DNA"/>
</dbReference>
<protein>
    <submittedName>
        <fullName evidence="1">Uncharacterized protein</fullName>
    </submittedName>
</protein>
<proteinExistence type="predicted"/>